<feature type="chain" id="PRO_5034425917" evidence="2">
    <location>
        <begin position="19"/>
        <end position="153"/>
    </location>
</feature>
<dbReference type="GO" id="GO:0016491">
    <property type="term" value="F:oxidoreductase activity"/>
    <property type="evidence" value="ECO:0007669"/>
    <property type="project" value="InterPro"/>
</dbReference>
<organism evidence="4 5">
    <name type="scientific">Fusarium napiforme</name>
    <dbReference type="NCBI Taxonomy" id="42672"/>
    <lineage>
        <taxon>Eukaryota</taxon>
        <taxon>Fungi</taxon>
        <taxon>Dikarya</taxon>
        <taxon>Ascomycota</taxon>
        <taxon>Pezizomycotina</taxon>
        <taxon>Sordariomycetes</taxon>
        <taxon>Hypocreomycetidae</taxon>
        <taxon>Hypocreales</taxon>
        <taxon>Nectriaceae</taxon>
        <taxon>Fusarium</taxon>
        <taxon>Fusarium fujikuroi species complex</taxon>
    </lineage>
</organism>
<dbReference type="Proteomes" id="UP000574317">
    <property type="component" value="Unassembled WGS sequence"/>
</dbReference>
<evidence type="ECO:0000256" key="1">
    <source>
        <dbReference type="ARBA" id="ARBA00001917"/>
    </source>
</evidence>
<protein>
    <submittedName>
        <fullName evidence="4">Aldolase-type TIM barrel</fullName>
    </submittedName>
</protein>
<evidence type="ECO:0000313" key="4">
    <source>
        <dbReference type="EMBL" id="KAF5557703.1"/>
    </source>
</evidence>
<dbReference type="PANTHER" id="PTHR10578:SF104">
    <property type="entry name" value="CYTOCHROME B2, MITOCHONDRIAL-RELATED"/>
    <property type="match status" value="1"/>
</dbReference>
<dbReference type="InterPro" id="IPR036400">
    <property type="entry name" value="Cyt_B5-like_heme/steroid_sf"/>
</dbReference>
<proteinExistence type="predicted"/>
<feature type="signal peptide" evidence="2">
    <location>
        <begin position="1"/>
        <end position="18"/>
    </location>
</feature>
<accession>A0A8H5JNZ7</accession>
<gene>
    <name evidence="4" type="ORF">FNAPI_5296</name>
</gene>
<dbReference type="Gene3D" id="3.20.20.70">
    <property type="entry name" value="Aldolase class I"/>
    <property type="match status" value="1"/>
</dbReference>
<comment type="cofactor">
    <cofactor evidence="1">
        <name>FMN</name>
        <dbReference type="ChEBI" id="CHEBI:58210"/>
    </cofactor>
</comment>
<sequence length="153" mass="16634">MWLSGIFIMATAFVTVSAQTCTPASAICDKQVSLFPLLQLTRVLIPELLQGQTHSNDAWTIINGDVWDVTGFAVTYSGGTDAFKAICLGAHGVCPGRPFFYALMYGEDGVRHLVNILRDELENAMQLCGTQRLSEAHPGLLNTKALVNMIDTD</sequence>
<evidence type="ECO:0000256" key="2">
    <source>
        <dbReference type="SAM" id="SignalP"/>
    </source>
</evidence>
<reference evidence="4 5" key="1">
    <citation type="submission" date="2020-05" db="EMBL/GenBank/DDBJ databases">
        <title>Identification and distribution of gene clusters putatively required for synthesis of sphingolipid metabolism inhibitors in phylogenetically diverse species of the filamentous fungus Fusarium.</title>
        <authorList>
            <person name="Kim H.-S."/>
            <person name="Busman M."/>
            <person name="Brown D.W."/>
            <person name="Divon H."/>
            <person name="Uhlig S."/>
            <person name="Proctor R.H."/>
        </authorList>
    </citation>
    <scope>NUCLEOTIDE SEQUENCE [LARGE SCALE GENOMIC DNA]</scope>
    <source>
        <strain evidence="4 5">NRRL 25196</strain>
    </source>
</reference>
<dbReference type="InterPro" id="IPR000262">
    <property type="entry name" value="FMN-dep_DH"/>
</dbReference>
<dbReference type="Pfam" id="PF01070">
    <property type="entry name" value="FMN_dh"/>
    <property type="match status" value="1"/>
</dbReference>
<keyword evidence="2" id="KW-0732">Signal</keyword>
<name>A0A8H5JNZ7_9HYPO</name>
<dbReference type="InterPro" id="IPR013785">
    <property type="entry name" value="Aldolase_TIM"/>
</dbReference>
<dbReference type="PANTHER" id="PTHR10578">
    <property type="entry name" value="S -2-HYDROXY-ACID OXIDASE-RELATED"/>
    <property type="match status" value="1"/>
</dbReference>
<dbReference type="SUPFAM" id="SSF55856">
    <property type="entry name" value="Cytochrome b5-like heme/steroid binding domain"/>
    <property type="match status" value="1"/>
</dbReference>
<dbReference type="AlphaFoldDB" id="A0A8H5JNZ7"/>
<evidence type="ECO:0000259" key="3">
    <source>
        <dbReference type="Pfam" id="PF01070"/>
    </source>
</evidence>
<dbReference type="SUPFAM" id="SSF51395">
    <property type="entry name" value="FMN-linked oxidoreductases"/>
    <property type="match status" value="1"/>
</dbReference>
<keyword evidence="5" id="KW-1185">Reference proteome</keyword>
<feature type="domain" description="FMN-dependent dehydrogenase" evidence="3">
    <location>
        <begin position="78"/>
        <end position="142"/>
    </location>
</feature>
<dbReference type="EMBL" id="JAAOAO010000193">
    <property type="protein sequence ID" value="KAF5557703.1"/>
    <property type="molecule type" value="Genomic_DNA"/>
</dbReference>
<evidence type="ECO:0000313" key="5">
    <source>
        <dbReference type="Proteomes" id="UP000574317"/>
    </source>
</evidence>
<comment type="caution">
    <text evidence="4">The sequence shown here is derived from an EMBL/GenBank/DDBJ whole genome shotgun (WGS) entry which is preliminary data.</text>
</comment>